<dbReference type="Proteomes" id="UP001209885">
    <property type="component" value="Unassembled WGS sequence"/>
</dbReference>
<dbReference type="PANTHER" id="PTHR48106">
    <property type="entry name" value="QUINONE OXIDOREDUCTASE PIG3-RELATED"/>
    <property type="match status" value="1"/>
</dbReference>
<dbReference type="InterPro" id="IPR036291">
    <property type="entry name" value="NAD(P)-bd_dom_sf"/>
</dbReference>
<dbReference type="Pfam" id="PF00107">
    <property type="entry name" value="ADH_zinc_N"/>
    <property type="match status" value="1"/>
</dbReference>
<keyword evidence="2" id="KW-0560">Oxidoreductase</keyword>
<proteinExistence type="predicted"/>
<name>A0ABT3RLJ1_9BACT</name>
<dbReference type="Gene3D" id="3.90.180.10">
    <property type="entry name" value="Medium-chain alcohol dehydrogenases, catalytic domain"/>
    <property type="match status" value="1"/>
</dbReference>
<dbReference type="SUPFAM" id="SSF50129">
    <property type="entry name" value="GroES-like"/>
    <property type="match status" value="1"/>
</dbReference>
<keyword evidence="1" id="KW-0521">NADP</keyword>
<dbReference type="Gene3D" id="3.40.50.720">
    <property type="entry name" value="NAD(P)-binding Rossmann-like Domain"/>
    <property type="match status" value="1"/>
</dbReference>
<dbReference type="InterPro" id="IPR013149">
    <property type="entry name" value="ADH-like_C"/>
</dbReference>
<keyword evidence="5" id="KW-1185">Reference proteome</keyword>
<dbReference type="SMART" id="SM00829">
    <property type="entry name" value="PKS_ER"/>
    <property type="match status" value="1"/>
</dbReference>
<evidence type="ECO:0000259" key="3">
    <source>
        <dbReference type="SMART" id="SM00829"/>
    </source>
</evidence>
<evidence type="ECO:0000313" key="4">
    <source>
        <dbReference type="EMBL" id="MCX2742594.1"/>
    </source>
</evidence>
<dbReference type="EMBL" id="JAPFQN010000002">
    <property type="protein sequence ID" value="MCX2742594.1"/>
    <property type="molecule type" value="Genomic_DNA"/>
</dbReference>
<dbReference type="InterPro" id="IPR020843">
    <property type="entry name" value="ER"/>
</dbReference>
<reference evidence="4 5" key="1">
    <citation type="submission" date="2022-11" db="EMBL/GenBank/DDBJ databases">
        <title>The characterization of three novel Bacteroidetes species and genomic analysis of their roles in tidal elemental geochemical cycles.</title>
        <authorList>
            <person name="Ma K."/>
        </authorList>
    </citation>
    <scope>NUCLEOTIDE SEQUENCE [LARGE SCALE GENOMIC DNA]</scope>
    <source>
        <strain evidence="4 5">M17</strain>
    </source>
</reference>
<evidence type="ECO:0000313" key="5">
    <source>
        <dbReference type="Proteomes" id="UP001209885"/>
    </source>
</evidence>
<dbReference type="InterPro" id="IPR013154">
    <property type="entry name" value="ADH-like_N"/>
</dbReference>
<dbReference type="SUPFAM" id="SSF51735">
    <property type="entry name" value="NAD(P)-binding Rossmann-fold domains"/>
    <property type="match status" value="1"/>
</dbReference>
<feature type="domain" description="Enoyl reductase (ER)" evidence="3">
    <location>
        <begin position="13"/>
        <end position="337"/>
    </location>
</feature>
<protein>
    <submittedName>
        <fullName evidence="4">Zinc-binding dehydrogenase</fullName>
    </submittedName>
</protein>
<accession>A0ABT3RLJ1</accession>
<dbReference type="Pfam" id="PF08240">
    <property type="entry name" value="ADH_N"/>
    <property type="match status" value="1"/>
</dbReference>
<evidence type="ECO:0000256" key="2">
    <source>
        <dbReference type="ARBA" id="ARBA00023002"/>
    </source>
</evidence>
<dbReference type="InterPro" id="IPR011032">
    <property type="entry name" value="GroES-like_sf"/>
</dbReference>
<sequence>MKKTSWKVTPKAGNMKRLKIIDEEIGPLSENEVRIKNRAIGLNFADIFAIFGLYSATPEGEFIPGLEFCGEIVEVGSKVIDYKTGDRVMGSSRFGAYTSLINIDQRYVLKLPDNWSFEEGAGFIVQALTAYYALVELGNAKTGQNVLIHSAAGGVGLMANRIAKKFGLYTIGTVGSESKIDLLQKEGYDKYIVRDKKFGQRLNEALDGRPLNIILECIGGKIFKQGYNQLAKQGRHVIYGSARYAHPGKSPNYLYLIWKYLTRPKIDPQKMIEENKSLMGFNLIWLYEQVDELMAMLKKIEAMNLEPPFIGHTFKFEELVDALELFQSGKTTGKVVITLN</sequence>
<gene>
    <name evidence="4" type="ORF">OO013_01890</name>
</gene>
<evidence type="ECO:0000256" key="1">
    <source>
        <dbReference type="ARBA" id="ARBA00022857"/>
    </source>
</evidence>
<comment type="caution">
    <text evidence="4">The sequence shown here is derived from an EMBL/GenBank/DDBJ whole genome shotgun (WGS) entry which is preliminary data.</text>
</comment>
<organism evidence="4 5">
    <name type="scientific">Mangrovivirga halotolerans</name>
    <dbReference type="NCBI Taxonomy" id="2993936"/>
    <lineage>
        <taxon>Bacteria</taxon>
        <taxon>Pseudomonadati</taxon>
        <taxon>Bacteroidota</taxon>
        <taxon>Cytophagia</taxon>
        <taxon>Cytophagales</taxon>
        <taxon>Mangrovivirgaceae</taxon>
        <taxon>Mangrovivirga</taxon>
    </lineage>
</organism>
<dbReference type="RefSeq" id="WP_266054874.1">
    <property type="nucleotide sequence ID" value="NZ_JAPFQN010000002.1"/>
</dbReference>